<dbReference type="EMBL" id="SPSB01000002">
    <property type="protein sequence ID" value="TFV96030.1"/>
    <property type="molecule type" value="Genomic_DNA"/>
</dbReference>
<dbReference type="InterPro" id="IPR000595">
    <property type="entry name" value="cNMP-bd_dom"/>
</dbReference>
<protein>
    <submittedName>
        <fullName evidence="2">Crp/Fnr family transcriptional regulator</fullName>
    </submittedName>
</protein>
<feature type="domain" description="Cyclic nucleotide-binding" evidence="1">
    <location>
        <begin position="10"/>
        <end position="93"/>
    </location>
</feature>
<dbReference type="SUPFAM" id="SSF51206">
    <property type="entry name" value="cAMP-binding domain-like"/>
    <property type="match status" value="1"/>
</dbReference>
<evidence type="ECO:0000313" key="3">
    <source>
        <dbReference type="Proteomes" id="UP000297647"/>
    </source>
</evidence>
<sequence length="172" mass="19737">MKLFNNLETVTVAKGTILQQAGETTTKGYRVAKGCLKSYVLDRSGKEHILQFAPEDWLITDMDSFFHQLPSNMFIEAIEDSEVEVYSRAVLTEIENWETEALKQMNVKLRNNLIATNKRLIAMLSATAEERYIGFTETYPTLVQRLPLKLIASYIGITPEYLSEIRRKIARK</sequence>
<dbReference type="InterPro" id="IPR014710">
    <property type="entry name" value="RmlC-like_jellyroll"/>
</dbReference>
<evidence type="ECO:0000313" key="2">
    <source>
        <dbReference type="EMBL" id="TFV96030.1"/>
    </source>
</evidence>
<comment type="caution">
    <text evidence="2">The sequence shown here is derived from an EMBL/GenBank/DDBJ whole genome shotgun (WGS) entry which is preliminary data.</text>
</comment>
<reference evidence="2 3" key="1">
    <citation type="submission" date="2019-03" db="EMBL/GenBank/DDBJ databases">
        <title>Algoriphagus sp. nov, a new strain isolated from root system soil of mangrove plant Kandelia.</title>
        <authorList>
            <person name="Yin Q."/>
            <person name="Wang K."/>
            <person name="Song Z."/>
        </authorList>
    </citation>
    <scope>NUCLEOTIDE SEQUENCE [LARGE SCALE GENOMIC DNA]</scope>
    <source>
        <strain evidence="2 3">XY-J91</strain>
    </source>
</reference>
<keyword evidence="3" id="KW-1185">Reference proteome</keyword>
<dbReference type="Gene3D" id="2.60.120.10">
    <property type="entry name" value="Jelly Rolls"/>
    <property type="match status" value="1"/>
</dbReference>
<dbReference type="OrthoDB" id="667553at2"/>
<organism evidence="2 3">
    <name type="scientific">Algoriphagus kandeliae</name>
    <dbReference type="NCBI Taxonomy" id="2562278"/>
    <lineage>
        <taxon>Bacteria</taxon>
        <taxon>Pseudomonadati</taxon>
        <taxon>Bacteroidota</taxon>
        <taxon>Cytophagia</taxon>
        <taxon>Cytophagales</taxon>
        <taxon>Cyclobacteriaceae</taxon>
        <taxon>Algoriphagus</taxon>
    </lineage>
</organism>
<dbReference type="RefSeq" id="WP_135072687.1">
    <property type="nucleotide sequence ID" value="NZ_SPSB01000002.1"/>
</dbReference>
<dbReference type="Pfam" id="PF00027">
    <property type="entry name" value="cNMP_binding"/>
    <property type="match status" value="1"/>
</dbReference>
<dbReference type="Proteomes" id="UP000297647">
    <property type="component" value="Unassembled WGS sequence"/>
</dbReference>
<proteinExistence type="predicted"/>
<dbReference type="CDD" id="cd00038">
    <property type="entry name" value="CAP_ED"/>
    <property type="match status" value="1"/>
</dbReference>
<evidence type="ECO:0000259" key="1">
    <source>
        <dbReference type="Pfam" id="PF00027"/>
    </source>
</evidence>
<accession>A0A4Y9QV58</accession>
<dbReference type="AlphaFoldDB" id="A0A4Y9QV58"/>
<gene>
    <name evidence="2" type="ORF">E4S40_07330</name>
</gene>
<dbReference type="InterPro" id="IPR018490">
    <property type="entry name" value="cNMP-bd_dom_sf"/>
</dbReference>
<name>A0A4Y9QV58_9BACT</name>